<dbReference type="PANTHER" id="PTHR42703">
    <property type="entry name" value="NADH DEHYDROGENASE"/>
    <property type="match status" value="1"/>
</dbReference>
<dbReference type="GO" id="GO:0008137">
    <property type="term" value="F:NADH dehydrogenase (ubiquinone) activity"/>
    <property type="evidence" value="ECO:0007669"/>
    <property type="project" value="InterPro"/>
</dbReference>
<dbReference type="PANTHER" id="PTHR42703:SF1">
    <property type="entry name" value="NA(+)_H(+) ANTIPORTER SUBUNIT D1"/>
    <property type="match status" value="1"/>
</dbReference>
<feature type="domain" description="NADH:quinone oxidoreductase/Mrp antiporter transmembrane" evidence="9">
    <location>
        <begin position="126"/>
        <end position="416"/>
    </location>
</feature>
<feature type="transmembrane region" description="Helical" evidence="8">
    <location>
        <begin position="6"/>
        <end position="25"/>
    </location>
</feature>
<feature type="transmembrane region" description="Helical" evidence="8">
    <location>
        <begin position="278"/>
        <end position="297"/>
    </location>
</feature>
<dbReference type="GO" id="GO:0042773">
    <property type="term" value="P:ATP synthesis coupled electron transport"/>
    <property type="evidence" value="ECO:0007669"/>
    <property type="project" value="InterPro"/>
</dbReference>
<dbReference type="InterPro" id="IPR003918">
    <property type="entry name" value="NADH_UbQ_OxRdtase"/>
</dbReference>
<feature type="transmembrane region" description="Helical" evidence="8">
    <location>
        <begin position="251"/>
        <end position="272"/>
    </location>
</feature>
<evidence type="ECO:0000259" key="9">
    <source>
        <dbReference type="Pfam" id="PF00361"/>
    </source>
</evidence>
<keyword evidence="11" id="KW-1185">Reference proteome</keyword>
<proteinExistence type="inferred from homology"/>
<dbReference type="Proteomes" id="UP000549250">
    <property type="component" value="Unassembled WGS sequence"/>
</dbReference>
<evidence type="ECO:0000256" key="5">
    <source>
        <dbReference type="ARBA" id="ARBA00022989"/>
    </source>
</evidence>
<feature type="transmembrane region" description="Helical" evidence="8">
    <location>
        <begin position="304"/>
        <end position="324"/>
    </location>
</feature>
<dbReference type="InterPro" id="IPR050586">
    <property type="entry name" value="CPA3_Na-H_Antiporter_D"/>
</dbReference>
<dbReference type="RefSeq" id="WP_183165272.1">
    <property type="nucleotide sequence ID" value="NZ_JACHXI010000002.1"/>
</dbReference>
<evidence type="ECO:0000256" key="4">
    <source>
        <dbReference type="ARBA" id="ARBA00022692"/>
    </source>
</evidence>
<keyword evidence="4 7" id="KW-0812">Transmembrane</keyword>
<gene>
    <name evidence="10" type="ORF">FHR87_000645</name>
</gene>
<keyword evidence="5 8" id="KW-1133">Transmembrane helix</keyword>
<accession>A0A839SYQ7</accession>
<evidence type="ECO:0000313" key="10">
    <source>
        <dbReference type="EMBL" id="MBB3102272.1"/>
    </source>
</evidence>
<evidence type="ECO:0000313" key="11">
    <source>
        <dbReference type="Proteomes" id="UP000549250"/>
    </source>
</evidence>
<evidence type="ECO:0000256" key="6">
    <source>
        <dbReference type="ARBA" id="ARBA00023136"/>
    </source>
</evidence>
<feature type="transmembrane region" description="Helical" evidence="8">
    <location>
        <begin position="372"/>
        <end position="391"/>
    </location>
</feature>
<evidence type="ECO:0000256" key="2">
    <source>
        <dbReference type="ARBA" id="ARBA00005346"/>
    </source>
</evidence>
<feature type="transmembrane region" description="Helical" evidence="8">
    <location>
        <begin position="161"/>
        <end position="183"/>
    </location>
</feature>
<protein>
    <submittedName>
        <fullName evidence="10">Multicomponent K+:H+ antiporter subunit D</fullName>
    </submittedName>
</protein>
<comment type="subcellular location">
    <subcellularLocation>
        <location evidence="1">Cell membrane</location>
        <topology evidence="1">Multi-pass membrane protein</topology>
    </subcellularLocation>
    <subcellularLocation>
        <location evidence="7">Membrane</location>
        <topology evidence="7">Multi-pass membrane protein</topology>
    </subcellularLocation>
</comment>
<feature type="transmembrane region" description="Helical" evidence="8">
    <location>
        <begin position="458"/>
        <end position="475"/>
    </location>
</feature>
<feature type="transmembrane region" description="Helical" evidence="8">
    <location>
        <begin position="32"/>
        <end position="51"/>
    </location>
</feature>
<comment type="caution">
    <text evidence="10">The sequence shown here is derived from an EMBL/GenBank/DDBJ whole genome shotgun (WGS) entry which is preliminary data.</text>
</comment>
<sequence>MKHALILPILLPLFTGGLLLVLHQLSLTVKRAISMLACWALLPIAIWLVLLAGDGELRTYALGGWQAPFGIVLVLDRLAALMLLVNAFLAAFALLYACRGDDEQGPNFHTLFQFQLLGINGAFLTGDLFNLFVFFEILLIASYALLLHGNSARQVSAGMHYVVLNLLGSSFFLIGISMLYGLTGTLNMADLAVRVGNADAGRAPLIAAAGFLLLVVFGLKAAMVPLHLWLPKAYATAPASVAALFAIMTKVGIYAILRVFTLIFGSTAGAVANLLDGWLWPLALVTLAIGILGVLAARELRQMLAQLVIVSVGTLLAGIALGSVQGLSAALYYLIHSTMVAGGLFLLADLIVRQRGNEGGRLVLAAALRQPLLLGSLFFFGAISVIGLPPFSGFLGKLMLLRAVEPGYSALALWSIVLIGGLGMVVAMSRAGSLLFWRAAYDPKDESIHAPKSDGLRLLACIALLSCSLLLVILAKPLQTYIQATAAQLLDLAPYRQIVGGGNA</sequence>
<comment type="similarity">
    <text evidence="2">Belongs to the CPA3 antiporters (TC 2.A.63) subunit D family.</text>
</comment>
<evidence type="ECO:0000256" key="7">
    <source>
        <dbReference type="RuleBase" id="RU000320"/>
    </source>
</evidence>
<reference evidence="10 11" key="1">
    <citation type="submission" date="2020-08" db="EMBL/GenBank/DDBJ databases">
        <title>Genomic Encyclopedia of Type Strains, Phase III (KMG-III): the genomes of soil and plant-associated and newly described type strains.</title>
        <authorList>
            <person name="Whitman W."/>
        </authorList>
    </citation>
    <scope>NUCLEOTIDE SEQUENCE [LARGE SCALE GENOMIC DNA]</scope>
    <source>
        <strain evidence="10 11">CECT 4462</strain>
    </source>
</reference>
<dbReference type="NCBIfam" id="NF009309">
    <property type="entry name" value="PRK12666.1"/>
    <property type="match status" value="1"/>
</dbReference>
<name>A0A839SYQ7_AZOMA</name>
<evidence type="ECO:0000256" key="3">
    <source>
        <dbReference type="ARBA" id="ARBA00022475"/>
    </source>
</evidence>
<feature type="transmembrane region" description="Helical" evidence="8">
    <location>
        <begin position="411"/>
        <end position="437"/>
    </location>
</feature>
<dbReference type="InterPro" id="IPR001750">
    <property type="entry name" value="ND/Mrp_TM"/>
</dbReference>
<feature type="transmembrane region" description="Helical" evidence="8">
    <location>
        <begin position="330"/>
        <end position="352"/>
    </location>
</feature>
<keyword evidence="6 8" id="KW-0472">Membrane</keyword>
<dbReference type="Pfam" id="PF00361">
    <property type="entry name" value="Proton_antipo_M"/>
    <property type="match status" value="1"/>
</dbReference>
<keyword evidence="3" id="KW-1003">Cell membrane</keyword>
<dbReference type="AlphaFoldDB" id="A0A839SYQ7"/>
<evidence type="ECO:0000256" key="8">
    <source>
        <dbReference type="SAM" id="Phobius"/>
    </source>
</evidence>
<organism evidence="10 11">
    <name type="scientific">Azomonas macrocytogenes</name>
    <name type="common">Azotobacter macrocytogenes</name>
    <dbReference type="NCBI Taxonomy" id="69962"/>
    <lineage>
        <taxon>Bacteria</taxon>
        <taxon>Pseudomonadati</taxon>
        <taxon>Pseudomonadota</taxon>
        <taxon>Gammaproteobacteria</taxon>
        <taxon>Pseudomonadales</taxon>
        <taxon>Pseudomonadaceae</taxon>
        <taxon>Azomonas</taxon>
    </lineage>
</organism>
<feature type="transmembrane region" description="Helical" evidence="8">
    <location>
        <begin position="203"/>
        <end position="230"/>
    </location>
</feature>
<feature type="transmembrane region" description="Helical" evidence="8">
    <location>
        <begin position="71"/>
        <end position="96"/>
    </location>
</feature>
<dbReference type="PRINTS" id="PR01437">
    <property type="entry name" value="NUOXDRDTASE4"/>
</dbReference>
<dbReference type="GO" id="GO:0005886">
    <property type="term" value="C:plasma membrane"/>
    <property type="evidence" value="ECO:0007669"/>
    <property type="project" value="UniProtKB-SubCell"/>
</dbReference>
<evidence type="ECO:0000256" key="1">
    <source>
        <dbReference type="ARBA" id="ARBA00004651"/>
    </source>
</evidence>
<feature type="transmembrane region" description="Helical" evidence="8">
    <location>
        <begin position="131"/>
        <end position="149"/>
    </location>
</feature>
<dbReference type="EMBL" id="JACHXI010000002">
    <property type="protein sequence ID" value="MBB3102272.1"/>
    <property type="molecule type" value="Genomic_DNA"/>
</dbReference>